<keyword evidence="12" id="KW-1185">Reference proteome</keyword>
<dbReference type="EC" id="3.2.1.4" evidence="9"/>
<dbReference type="AlphaFoldDB" id="A0AAV7EXM8"/>
<reference evidence="11 12" key="1">
    <citation type="submission" date="2021-07" db="EMBL/GenBank/DDBJ databases">
        <title>The Aristolochia fimbriata genome: insights into angiosperm evolution, floral development and chemical biosynthesis.</title>
        <authorList>
            <person name="Jiao Y."/>
        </authorList>
    </citation>
    <scope>NUCLEOTIDE SEQUENCE [LARGE SCALE GENOMIC DNA]</scope>
    <source>
        <strain evidence="11">IBCAS-2021</strain>
        <tissue evidence="11">Leaf</tissue>
    </source>
</reference>
<evidence type="ECO:0000256" key="7">
    <source>
        <dbReference type="ARBA" id="ARBA00023326"/>
    </source>
</evidence>
<keyword evidence="5 8" id="KW-0119">Carbohydrate metabolism</keyword>
<keyword evidence="9" id="KW-0732">Signal</keyword>
<dbReference type="InterPro" id="IPR001701">
    <property type="entry name" value="Glyco_hydro_9"/>
</dbReference>
<dbReference type="InterPro" id="IPR018221">
    <property type="entry name" value="Glyco_hydro_9_His_AS"/>
</dbReference>
<dbReference type="Pfam" id="PF00759">
    <property type="entry name" value="Glyco_hydro_9"/>
    <property type="match status" value="1"/>
</dbReference>
<proteinExistence type="inferred from homology"/>
<dbReference type="FunFam" id="1.50.10.10:FF:000020">
    <property type="entry name" value="Endoglucanase"/>
    <property type="match status" value="1"/>
</dbReference>
<evidence type="ECO:0000259" key="10">
    <source>
        <dbReference type="Pfam" id="PF00759"/>
    </source>
</evidence>
<evidence type="ECO:0000256" key="2">
    <source>
        <dbReference type="ARBA" id="ARBA00007072"/>
    </source>
</evidence>
<comment type="caution">
    <text evidence="11">The sequence shown here is derived from an EMBL/GenBank/DDBJ whole genome shotgun (WGS) entry which is preliminary data.</text>
</comment>
<dbReference type="InterPro" id="IPR008928">
    <property type="entry name" value="6-hairpin_glycosidase_sf"/>
</dbReference>
<keyword evidence="6 8" id="KW-0326">Glycosidase</keyword>
<feature type="active site" evidence="8">
    <location>
        <position position="405"/>
    </location>
</feature>
<evidence type="ECO:0000256" key="9">
    <source>
        <dbReference type="RuleBase" id="RU361166"/>
    </source>
</evidence>
<name>A0AAV7EXM8_ARIFI</name>
<evidence type="ECO:0000256" key="6">
    <source>
        <dbReference type="ARBA" id="ARBA00023295"/>
    </source>
</evidence>
<sequence length="488" mass="53143">MAPFITSLLLFSAILVHGSSAAFDYGSALRNSILFFEGQRSGKLPPNQRVKWRGDSGLSDGNDVGLNLQGGYYDAGDNVKYGLPMAYTITLLSWGVVEFGSRMRAKNELSNALEAIKWGTDYFIRAHPQPEVLYGEVGDGDSDHSCWQRPEDMTTPRTAYRIDASRPGTDLAAETAAAFASASLAFRQSNPAYSGELLKHAKQLFDFANKYKALYHESIPVASSFYHSSGYNDELLWAAAWLQRATGEKVYLDYLGNQPLGTGGTRSEFSWDDKFAGAQALVAKLVLEGKVGNNGIWEDYKKSVEQFICSCIQKGNSNVRRTAGGLLYWRDFVPIQYVASSMLLTTAYSDYLANAGGSLQCPGGAARPDDLVSFARSQVDYILGANPRQISYMVGYGNRFPQQAHHRAASIVSKAKDPTPVECKEGFNKWFNSQAPNPNVMVGAVVGGPDENDGFADQRSNVHQSEPATTTVGPLVGLLARVALVIPS</sequence>
<gene>
    <name evidence="11" type="ORF">H6P81_006397</name>
</gene>
<accession>A0AAV7EXM8</accession>
<dbReference type="SUPFAM" id="SSF48208">
    <property type="entry name" value="Six-hairpin glycosidases"/>
    <property type="match status" value="1"/>
</dbReference>
<evidence type="ECO:0000256" key="8">
    <source>
        <dbReference type="PROSITE-ProRule" id="PRU10059"/>
    </source>
</evidence>
<evidence type="ECO:0000256" key="4">
    <source>
        <dbReference type="ARBA" id="ARBA00023001"/>
    </source>
</evidence>
<evidence type="ECO:0000313" key="11">
    <source>
        <dbReference type="EMBL" id="KAG9453493.1"/>
    </source>
</evidence>
<dbReference type="GO" id="GO:0008810">
    <property type="term" value="F:cellulase activity"/>
    <property type="evidence" value="ECO:0007669"/>
    <property type="project" value="UniProtKB-EC"/>
</dbReference>
<dbReference type="Proteomes" id="UP000825729">
    <property type="component" value="Unassembled WGS sequence"/>
</dbReference>
<evidence type="ECO:0000313" key="12">
    <source>
        <dbReference type="Proteomes" id="UP000825729"/>
    </source>
</evidence>
<comment type="catalytic activity">
    <reaction evidence="1 9">
        <text>Endohydrolysis of (1-&gt;4)-beta-D-glucosidic linkages in cellulose, lichenin and cereal beta-D-glucans.</text>
        <dbReference type="EC" id="3.2.1.4"/>
    </reaction>
</comment>
<organism evidence="11 12">
    <name type="scientific">Aristolochia fimbriata</name>
    <name type="common">White veined hardy Dutchman's pipe vine</name>
    <dbReference type="NCBI Taxonomy" id="158543"/>
    <lineage>
        <taxon>Eukaryota</taxon>
        <taxon>Viridiplantae</taxon>
        <taxon>Streptophyta</taxon>
        <taxon>Embryophyta</taxon>
        <taxon>Tracheophyta</taxon>
        <taxon>Spermatophyta</taxon>
        <taxon>Magnoliopsida</taxon>
        <taxon>Magnoliidae</taxon>
        <taxon>Piperales</taxon>
        <taxon>Aristolochiaceae</taxon>
        <taxon>Aristolochia</taxon>
    </lineage>
</organism>
<dbReference type="GO" id="GO:0030245">
    <property type="term" value="P:cellulose catabolic process"/>
    <property type="evidence" value="ECO:0007669"/>
    <property type="project" value="UniProtKB-KW"/>
</dbReference>
<protein>
    <recommendedName>
        <fullName evidence="9">Endoglucanase</fullName>
        <ecNumber evidence="9">3.2.1.4</ecNumber>
    </recommendedName>
</protein>
<dbReference type="Gene3D" id="1.50.10.10">
    <property type="match status" value="1"/>
</dbReference>
<feature type="signal peptide" evidence="9">
    <location>
        <begin position="1"/>
        <end position="21"/>
    </location>
</feature>
<keyword evidence="3 8" id="KW-0378">Hydrolase</keyword>
<feature type="domain" description="Glycoside hydrolase family 9" evidence="10">
    <location>
        <begin position="25"/>
        <end position="479"/>
    </location>
</feature>
<dbReference type="EMBL" id="JAINDJ010000003">
    <property type="protein sequence ID" value="KAG9453493.1"/>
    <property type="molecule type" value="Genomic_DNA"/>
</dbReference>
<evidence type="ECO:0000256" key="1">
    <source>
        <dbReference type="ARBA" id="ARBA00000966"/>
    </source>
</evidence>
<keyword evidence="4 9" id="KW-0136">Cellulose degradation</keyword>
<feature type="chain" id="PRO_5043098183" description="Endoglucanase" evidence="9">
    <location>
        <begin position="22"/>
        <end position="488"/>
    </location>
</feature>
<evidence type="ECO:0000256" key="5">
    <source>
        <dbReference type="ARBA" id="ARBA00023277"/>
    </source>
</evidence>
<dbReference type="PANTHER" id="PTHR22298">
    <property type="entry name" value="ENDO-1,4-BETA-GLUCANASE"/>
    <property type="match status" value="1"/>
</dbReference>
<comment type="similarity">
    <text evidence="2 8 9">Belongs to the glycosyl hydrolase 9 (cellulase E) family.</text>
</comment>
<keyword evidence="7 8" id="KW-0624">Polysaccharide degradation</keyword>
<dbReference type="PROSITE" id="PS00592">
    <property type="entry name" value="GH9_2"/>
    <property type="match status" value="1"/>
</dbReference>
<evidence type="ECO:0000256" key="3">
    <source>
        <dbReference type="ARBA" id="ARBA00022801"/>
    </source>
</evidence>
<dbReference type="InterPro" id="IPR012341">
    <property type="entry name" value="6hp_glycosidase-like_sf"/>
</dbReference>